<dbReference type="SUPFAM" id="SSF52540">
    <property type="entry name" value="P-loop containing nucleoside triphosphate hydrolases"/>
    <property type="match status" value="1"/>
</dbReference>
<dbReference type="Pfam" id="PF17784">
    <property type="entry name" value="Sulfotransfer_4"/>
    <property type="match status" value="1"/>
</dbReference>
<proteinExistence type="predicted"/>
<dbReference type="Proteomes" id="UP000256478">
    <property type="component" value="Unassembled WGS sequence"/>
</dbReference>
<dbReference type="InterPro" id="IPR040632">
    <property type="entry name" value="Sulfotransfer_4"/>
</dbReference>
<sequence>MHTSKIWIIGLPRTATTSICVTMLELGFKTAHTAYLQRCFDSAQVIADTPVFCDYQALDKQYPNSKFIYLTRSFDKWLPSIRQLLSRMYTNLQRGDGGFNPHLKRCFNDVFSPLTENNIASDEFLIQCYTKHQQGIHDYFKHREQDLLTLDIAASDSFAKLIEFLGLPQDTQGEFPLINMKGKVTAWNKINHPLKVASTNNGRIDSRFAYQLI</sequence>
<organism evidence="1 2">
    <name type="scientific">Thalassotalea euphylliae</name>
    <dbReference type="NCBI Taxonomy" id="1655234"/>
    <lineage>
        <taxon>Bacteria</taxon>
        <taxon>Pseudomonadati</taxon>
        <taxon>Pseudomonadota</taxon>
        <taxon>Gammaproteobacteria</taxon>
        <taxon>Alteromonadales</taxon>
        <taxon>Colwelliaceae</taxon>
        <taxon>Thalassotalea</taxon>
    </lineage>
</organism>
<dbReference type="InterPro" id="IPR027417">
    <property type="entry name" value="P-loop_NTPase"/>
</dbReference>
<dbReference type="PANTHER" id="PTHR36978:SF4">
    <property type="entry name" value="P-LOOP CONTAINING NUCLEOSIDE TRIPHOSPHATE HYDROLASE PROTEIN"/>
    <property type="match status" value="1"/>
</dbReference>
<dbReference type="GO" id="GO:0016740">
    <property type="term" value="F:transferase activity"/>
    <property type="evidence" value="ECO:0007669"/>
    <property type="project" value="UniProtKB-KW"/>
</dbReference>
<keyword evidence="1" id="KW-0808">Transferase</keyword>
<dbReference type="Gene3D" id="3.40.50.300">
    <property type="entry name" value="P-loop containing nucleotide triphosphate hydrolases"/>
    <property type="match status" value="1"/>
</dbReference>
<gene>
    <name evidence="1" type="ORF">DXX93_11310</name>
</gene>
<accession>A0A3E0TY55</accession>
<reference evidence="1 2" key="1">
    <citation type="submission" date="2018-08" db="EMBL/GenBank/DDBJ databases">
        <title>Thalassotalea euphylliae genome.</title>
        <authorList>
            <person name="Summers S."/>
            <person name="Rice S.A."/>
            <person name="Freckelton M.L."/>
            <person name="Nedved B.T."/>
            <person name="Hadfield M.G."/>
        </authorList>
    </citation>
    <scope>NUCLEOTIDE SEQUENCE [LARGE SCALE GENOMIC DNA]</scope>
    <source>
        <strain evidence="1 2">H1</strain>
    </source>
</reference>
<dbReference type="PANTHER" id="PTHR36978">
    <property type="entry name" value="P-LOOP CONTAINING NUCLEOTIDE TRIPHOSPHATE HYDROLASE"/>
    <property type="match status" value="1"/>
</dbReference>
<dbReference type="EMBL" id="QUOU01000001">
    <property type="protein sequence ID" value="REL28905.1"/>
    <property type="molecule type" value="Genomic_DNA"/>
</dbReference>
<name>A0A3E0TY55_9GAMM</name>
<dbReference type="AlphaFoldDB" id="A0A3E0TY55"/>
<evidence type="ECO:0000313" key="2">
    <source>
        <dbReference type="Proteomes" id="UP000256478"/>
    </source>
</evidence>
<comment type="caution">
    <text evidence="1">The sequence shown here is derived from an EMBL/GenBank/DDBJ whole genome shotgun (WGS) entry which is preliminary data.</text>
</comment>
<dbReference type="OrthoDB" id="7855297at2"/>
<protein>
    <submittedName>
        <fullName evidence="1">Sulfotransferase family protein</fullName>
    </submittedName>
</protein>
<evidence type="ECO:0000313" key="1">
    <source>
        <dbReference type="EMBL" id="REL28905.1"/>
    </source>
</evidence>